<evidence type="ECO:0000256" key="1">
    <source>
        <dbReference type="SAM" id="MobiDB-lite"/>
    </source>
</evidence>
<dbReference type="Pfam" id="PF11784">
    <property type="entry name" value="DUF3320"/>
    <property type="match status" value="1"/>
</dbReference>
<dbReference type="SUPFAM" id="SSF52540">
    <property type="entry name" value="P-loop containing nucleoside triphosphate hydrolases"/>
    <property type="match status" value="1"/>
</dbReference>
<feature type="domain" description="DNA2/NAM7 helicase-like C-terminal" evidence="3">
    <location>
        <begin position="86"/>
        <end position="285"/>
    </location>
</feature>
<dbReference type="FunFam" id="3.40.50.300:FF:002063">
    <property type="entry name" value="DNA helicase related protein"/>
    <property type="match status" value="1"/>
</dbReference>
<dbReference type="PANTHER" id="PTHR10887">
    <property type="entry name" value="DNA2/NAM7 HELICASE FAMILY"/>
    <property type="match status" value="1"/>
</dbReference>
<dbReference type="Gene3D" id="3.40.960.10">
    <property type="entry name" value="VSR Endonuclease"/>
    <property type="match status" value="1"/>
</dbReference>
<comment type="caution">
    <text evidence="5">The sequence shown here is derived from an EMBL/GenBank/DDBJ whole genome shotgun (WGS) entry which is preliminary data.</text>
</comment>
<reference evidence="5" key="1">
    <citation type="journal article" date="2014" name="Int. J. Syst. Evol. Microbiol.">
        <title>Complete genome sequence of Corynebacterium casei LMG S-19264T (=DSM 44701T), isolated from a smear-ripened cheese.</title>
        <authorList>
            <consortium name="US DOE Joint Genome Institute (JGI-PGF)"/>
            <person name="Walter F."/>
            <person name="Albersmeier A."/>
            <person name="Kalinowski J."/>
            <person name="Ruckert C."/>
        </authorList>
    </citation>
    <scope>NUCLEOTIDE SEQUENCE</scope>
    <source>
        <strain evidence="5">VKM B-2484</strain>
    </source>
</reference>
<dbReference type="EMBL" id="BSFJ01000043">
    <property type="protein sequence ID" value="GLK74575.1"/>
    <property type="molecule type" value="Genomic_DNA"/>
</dbReference>
<protein>
    <recommendedName>
        <fullName evidence="7">DNA helicase related protein</fullName>
    </recommendedName>
</protein>
<dbReference type="RefSeq" id="WP_213370046.1">
    <property type="nucleotide sequence ID" value="NZ_BSFJ01000043.1"/>
</dbReference>
<dbReference type="InterPro" id="IPR021754">
    <property type="entry name" value="DUF3320"/>
</dbReference>
<dbReference type="InterPro" id="IPR011335">
    <property type="entry name" value="Restrct_endonuc-II-like"/>
</dbReference>
<dbReference type="InterPro" id="IPR049468">
    <property type="entry name" value="Restrct_endonuc-II-like_dom"/>
</dbReference>
<dbReference type="InterPro" id="IPR047187">
    <property type="entry name" value="SF1_C_Upf1"/>
</dbReference>
<dbReference type="CDD" id="cd18808">
    <property type="entry name" value="SF1_C_Upf1"/>
    <property type="match status" value="1"/>
</dbReference>
<dbReference type="AlphaFoldDB" id="A0A9W6N1V6"/>
<evidence type="ECO:0000259" key="3">
    <source>
        <dbReference type="Pfam" id="PF13087"/>
    </source>
</evidence>
<dbReference type="Pfam" id="PF13087">
    <property type="entry name" value="AAA_12"/>
    <property type="match status" value="1"/>
</dbReference>
<reference evidence="5" key="2">
    <citation type="submission" date="2023-01" db="EMBL/GenBank/DDBJ databases">
        <authorList>
            <person name="Sun Q."/>
            <person name="Evtushenko L."/>
        </authorList>
    </citation>
    <scope>NUCLEOTIDE SEQUENCE</scope>
    <source>
        <strain evidence="5">VKM B-2484</strain>
    </source>
</reference>
<evidence type="ECO:0000313" key="5">
    <source>
        <dbReference type="EMBL" id="GLK74575.1"/>
    </source>
</evidence>
<dbReference type="InterPro" id="IPR027417">
    <property type="entry name" value="P-loop_NTPase"/>
</dbReference>
<proteinExistence type="predicted"/>
<dbReference type="PANTHER" id="PTHR10887:SF530">
    <property type="entry name" value="SUPERFAMILY I DNA HELICASES"/>
    <property type="match status" value="1"/>
</dbReference>
<evidence type="ECO:0000259" key="2">
    <source>
        <dbReference type="Pfam" id="PF11784"/>
    </source>
</evidence>
<dbReference type="InterPro" id="IPR041679">
    <property type="entry name" value="DNA2/NAM7-like_C"/>
</dbReference>
<feature type="region of interest" description="Disordered" evidence="1">
    <location>
        <begin position="445"/>
        <end position="473"/>
    </location>
</feature>
<evidence type="ECO:0008006" key="7">
    <source>
        <dbReference type="Google" id="ProtNLM"/>
    </source>
</evidence>
<dbReference type="SUPFAM" id="SSF52980">
    <property type="entry name" value="Restriction endonuclease-like"/>
    <property type="match status" value="1"/>
</dbReference>
<accession>A0A9W6N1V6</accession>
<keyword evidence="6" id="KW-1185">Reference proteome</keyword>
<organism evidence="5 6">
    <name type="scientific">Ancylobacter dichloromethanicus</name>
    <dbReference type="NCBI Taxonomy" id="518825"/>
    <lineage>
        <taxon>Bacteria</taxon>
        <taxon>Pseudomonadati</taxon>
        <taxon>Pseudomonadota</taxon>
        <taxon>Alphaproteobacteria</taxon>
        <taxon>Hyphomicrobiales</taxon>
        <taxon>Xanthobacteraceae</taxon>
        <taxon>Ancylobacter</taxon>
    </lineage>
</organism>
<dbReference type="FunFam" id="3.40.960.10:FF:000002">
    <property type="entry name" value="DNA helicase related protein"/>
    <property type="match status" value="1"/>
</dbReference>
<feature type="domain" description="Restriction endonuclease type II-like" evidence="4">
    <location>
        <begin position="334"/>
        <end position="431"/>
    </location>
</feature>
<dbReference type="Proteomes" id="UP001143370">
    <property type="component" value="Unassembled WGS sequence"/>
</dbReference>
<dbReference type="Pfam" id="PF18741">
    <property type="entry name" value="MTES_1575"/>
    <property type="match status" value="1"/>
</dbReference>
<sequence>MICSSLNRLFFISVSFRRSPIQTEDASGGNVIFDEASQIPVWDAIGAIARGRQVVIVGDPEQLPPTSVGDRGVDDVDDGIDVEDQESILDECLAANIPPRRLDWHYRSRHESLIAFSNNEYYRGRLVTFPSPVTDDRAVRYVHVPNGVYERGSGRVNREEARAVVAEIIRRLKQPEFTVLRSSLGVVTFNGEQQRLIENLLDQERRSYPDLEPFFDPARWHEPVFIKNLENVQGDERDVILFSVAVAPDHTGRSVATISSLNKEGGHRRLNVAITRARQEMVVFATLRPDQIDLSRTNARGVRDFKHFLEFAERGARALAEAFAATGGGTESPFEDAIKSALENRGWIVHTQIGVSAFRIDLGIVDPEAPGRYFAGVECDGATYHRSATARDRDRLREHVLRQLGWRIRRVWSTDWWADPSRAIERLHDQLIADLEASRVERLAAEQEVAEAQPPLPEAGESEPPDDAASTNGEPIFAETEFELELPEIVAISNAPTMPLPNRQYAAAAPQPAPALHFDEYRITDLASAGFTPDADRFYEPLYRSQLRQMVTCAIAVEAPIYEDLLVSRIARAHGFSRAASRIREQVVACVSSSIPRSVEDERTLLWPPNLRPGAIIPFRSASLKMRDHTDIPLAELASLAASFQGDGVETEEVIRSMAAYFGLSRLREATRQRFAAAARITVQN</sequence>
<dbReference type="InterPro" id="IPR045055">
    <property type="entry name" value="DNA2/NAM7-like"/>
</dbReference>
<name>A0A9W6N1V6_9HYPH</name>
<feature type="domain" description="DUF3320" evidence="2">
    <location>
        <begin position="536"/>
        <end position="585"/>
    </location>
</feature>
<gene>
    <name evidence="5" type="ORF">GCM10017643_46930</name>
</gene>
<dbReference type="Gene3D" id="3.40.50.300">
    <property type="entry name" value="P-loop containing nucleotide triphosphate hydrolases"/>
    <property type="match status" value="2"/>
</dbReference>
<evidence type="ECO:0000313" key="6">
    <source>
        <dbReference type="Proteomes" id="UP001143370"/>
    </source>
</evidence>
<evidence type="ECO:0000259" key="4">
    <source>
        <dbReference type="Pfam" id="PF18741"/>
    </source>
</evidence>